<reference evidence="1" key="1">
    <citation type="submission" date="2022-03" db="EMBL/GenBank/DDBJ databases">
        <title>Proposal of a novel genus Dryocolo and two novel species.</title>
        <authorList>
            <person name="Maddock D.W."/>
            <person name="Brady C.L."/>
            <person name="Denman S."/>
            <person name="Arnold D."/>
        </authorList>
    </citation>
    <scope>NUCLEOTIDE SEQUENCE</scope>
    <source>
        <strain evidence="1">H6W4</strain>
    </source>
</reference>
<proteinExistence type="predicted"/>
<accession>A0A9X2WB19</accession>
<comment type="caution">
    <text evidence="1">The sequence shown here is derived from an EMBL/GenBank/DDBJ whole genome shotgun (WGS) entry which is preliminary data.</text>
</comment>
<dbReference type="Pfam" id="PF09932">
    <property type="entry name" value="DUF2164"/>
    <property type="match status" value="1"/>
</dbReference>
<organism evidence="1 2">
    <name type="scientific">Dryocola boscaweniae</name>
    <dbReference type="NCBI Taxonomy" id="2925397"/>
    <lineage>
        <taxon>Bacteria</taxon>
        <taxon>Pseudomonadati</taxon>
        <taxon>Pseudomonadota</taxon>
        <taxon>Gammaproteobacteria</taxon>
        <taxon>Enterobacterales</taxon>
        <taxon>Enterobacteriaceae</taxon>
        <taxon>Dryocola</taxon>
    </lineage>
</organism>
<gene>
    <name evidence="1" type="ORF">MUA00_18725</name>
</gene>
<dbReference type="EMBL" id="JALHAP010000082">
    <property type="protein sequence ID" value="MCT4703816.1"/>
    <property type="molecule type" value="Genomic_DNA"/>
</dbReference>
<name>A0A9X2WB19_9ENTR</name>
<keyword evidence="2" id="KW-1185">Reference proteome</keyword>
<protein>
    <submittedName>
        <fullName evidence="1">DUF2164 domain-containing protein</fullName>
    </submittedName>
</protein>
<sequence length="79" mass="9253">MKNLKLPNDDYQNVVAHIVDYMEDKHDLQLGQFEAEFFLDELVKKIAPLFYNQGLNKAMDVIQNNVLTLEELLDLEKEV</sequence>
<dbReference type="AlphaFoldDB" id="A0A9X2WB19"/>
<evidence type="ECO:0000313" key="1">
    <source>
        <dbReference type="EMBL" id="MCT4703816.1"/>
    </source>
</evidence>
<dbReference type="InterPro" id="IPR018680">
    <property type="entry name" value="DUF2164"/>
</dbReference>
<evidence type="ECO:0000313" key="2">
    <source>
        <dbReference type="Proteomes" id="UP001150641"/>
    </source>
</evidence>
<dbReference type="Proteomes" id="UP001150641">
    <property type="component" value="Unassembled WGS sequence"/>
</dbReference>
<dbReference type="RefSeq" id="WP_271124499.1">
    <property type="nucleotide sequence ID" value="NZ_JALHAN010000069.1"/>
</dbReference>